<protein>
    <submittedName>
        <fullName evidence="1">Uncharacterized protein</fullName>
    </submittedName>
</protein>
<name>A0A9D4RUK9_DREPO</name>
<keyword evidence="2" id="KW-1185">Reference proteome</keyword>
<dbReference type="AlphaFoldDB" id="A0A9D4RUK9"/>
<dbReference type="Proteomes" id="UP000828390">
    <property type="component" value="Unassembled WGS sequence"/>
</dbReference>
<organism evidence="1 2">
    <name type="scientific">Dreissena polymorpha</name>
    <name type="common">Zebra mussel</name>
    <name type="synonym">Mytilus polymorpha</name>
    <dbReference type="NCBI Taxonomy" id="45954"/>
    <lineage>
        <taxon>Eukaryota</taxon>
        <taxon>Metazoa</taxon>
        <taxon>Spiralia</taxon>
        <taxon>Lophotrochozoa</taxon>
        <taxon>Mollusca</taxon>
        <taxon>Bivalvia</taxon>
        <taxon>Autobranchia</taxon>
        <taxon>Heteroconchia</taxon>
        <taxon>Euheterodonta</taxon>
        <taxon>Imparidentia</taxon>
        <taxon>Neoheterodontei</taxon>
        <taxon>Myida</taxon>
        <taxon>Dreissenoidea</taxon>
        <taxon>Dreissenidae</taxon>
        <taxon>Dreissena</taxon>
    </lineage>
</organism>
<accession>A0A9D4RUK9</accession>
<evidence type="ECO:0000313" key="1">
    <source>
        <dbReference type="EMBL" id="KAH3882196.1"/>
    </source>
</evidence>
<comment type="caution">
    <text evidence="1">The sequence shown here is derived from an EMBL/GenBank/DDBJ whole genome shotgun (WGS) entry which is preliminary data.</text>
</comment>
<dbReference type="EMBL" id="JAIWYP010000001">
    <property type="protein sequence ID" value="KAH3882196.1"/>
    <property type="molecule type" value="Genomic_DNA"/>
</dbReference>
<evidence type="ECO:0000313" key="2">
    <source>
        <dbReference type="Proteomes" id="UP000828390"/>
    </source>
</evidence>
<gene>
    <name evidence="1" type="ORF">DPMN_006128</name>
</gene>
<sequence length="74" mass="8378">MERHMHKALFSQHEPHLLPLCILLLQRIKSFLMDESTTAPLVVHGIRGSGNAILALSEKLSKIWLAKTPKLVLR</sequence>
<reference evidence="1" key="1">
    <citation type="journal article" date="2019" name="bioRxiv">
        <title>The Genome of the Zebra Mussel, Dreissena polymorpha: A Resource for Invasive Species Research.</title>
        <authorList>
            <person name="McCartney M.A."/>
            <person name="Auch B."/>
            <person name="Kono T."/>
            <person name="Mallez S."/>
            <person name="Zhang Y."/>
            <person name="Obille A."/>
            <person name="Becker A."/>
            <person name="Abrahante J.E."/>
            <person name="Garbe J."/>
            <person name="Badalamenti J.P."/>
            <person name="Herman A."/>
            <person name="Mangelson H."/>
            <person name="Liachko I."/>
            <person name="Sullivan S."/>
            <person name="Sone E.D."/>
            <person name="Koren S."/>
            <person name="Silverstein K.A.T."/>
            <person name="Beckman K.B."/>
            <person name="Gohl D.M."/>
        </authorList>
    </citation>
    <scope>NUCLEOTIDE SEQUENCE</scope>
    <source>
        <strain evidence="1">Duluth1</strain>
        <tissue evidence="1">Whole animal</tissue>
    </source>
</reference>
<proteinExistence type="predicted"/>
<reference evidence="1" key="2">
    <citation type="submission" date="2020-11" db="EMBL/GenBank/DDBJ databases">
        <authorList>
            <person name="McCartney M.A."/>
            <person name="Auch B."/>
            <person name="Kono T."/>
            <person name="Mallez S."/>
            <person name="Becker A."/>
            <person name="Gohl D.M."/>
            <person name="Silverstein K.A.T."/>
            <person name="Koren S."/>
            <person name="Bechman K.B."/>
            <person name="Herman A."/>
            <person name="Abrahante J.E."/>
            <person name="Garbe J."/>
        </authorList>
    </citation>
    <scope>NUCLEOTIDE SEQUENCE</scope>
    <source>
        <strain evidence="1">Duluth1</strain>
        <tissue evidence="1">Whole animal</tissue>
    </source>
</reference>